<reference evidence="1" key="1">
    <citation type="submission" date="2021-03" db="EMBL/GenBank/DDBJ databases">
        <title>Genomic Encyclopedia of Type Strains, Phase IV (KMG-IV): sequencing the most valuable type-strain genomes for metagenomic binning, comparative biology and taxonomic classification.</title>
        <authorList>
            <person name="Goeker M."/>
        </authorList>
    </citation>
    <scope>NUCLEOTIDE SEQUENCE</scope>
    <source>
        <strain evidence="1">DSM 18131</strain>
    </source>
</reference>
<comment type="caution">
    <text evidence="1">The sequence shown here is derived from an EMBL/GenBank/DDBJ whole genome shotgun (WGS) entry which is preliminary data.</text>
</comment>
<dbReference type="Proteomes" id="UP000823773">
    <property type="component" value="Unassembled WGS sequence"/>
</dbReference>
<sequence>MAEAMTRIRLCSTDDVDWDSAIRIEEGDLILAVFNVNGAFYVTDDLCTHGPGSLSEGYLDGHTIECDFHNGAFDVRTGEVVTPPCMLPVKTYRVVLENNDVLIEV</sequence>
<proteinExistence type="predicted"/>
<evidence type="ECO:0000313" key="2">
    <source>
        <dbReference type="Proteomes" id="UP000823773"/>
    </source>
</evidence>
<accession>A0ACC5T5C6</accession>
<protein>
    <submittedName>
        <fullName evidence="1">Anthranilate 1,2-dioxygenase ferredoxin subunit</fullName>
    </submittedName>
</protein>
<organism evidence="1 2">
    <name type="scientific">Ensifer adhaerens</name>
    <name type="common">Sinorhizobium morelense</name>
    <dbReference type="NCBI Taxonomy" id="106592"/>
    <lineage>
        <taxon>Bacteria</taxon>
        <taxon>Pseudomonadati</taxon>
        <taxon>Pseudomonadota</taxon>
        <taxon>Alphaproteobacteria</taxon>
        <taxon>Hyphomicrobiales</taxon>
        <taxon>Rhizobiaceae</taxon>
        <taxon>Sinorhizobium/Ensifer group</taxon>
        <taxon>Ensifer</taxon>
    </lineage>
</organism>
<evidence type="ECO:0000313" key="1">
    <source>
        <dbReference type="EMBL" id="MBP1876322.1"/>
    </source>
</evidence>
<keyword evidence="2" id="KW-1185">Reference proteome</keyword>
<name>A0ACC5T5C6_ENSAD</name>
<dbReference type="EMBL" id="JAGGJR010000016">
    <property type="protein sequence ID" value="MBP1876322.1"/>
    <property type="molecule type" value="Genomic_DNA"/>
</dbReference>
<gene>
    <name evidence="1" type="ORF">J2Z19_006072</name>
</gene>